<dbReference type="SUPFAM" id="SSF52540">
    <property type="entry name" value="P-loop containing nucleoside triphosphate hydrolases"/>
    <property type="match status" value="1"/>
</dbReference>
<feature type="domain" description="DNA2/NAM7 helicase helicase" evidence="7">
    <location>
        <begin position="292"/>
        <end position="796"/>
    </location>
</feature>
<evidence type="ECO:0000256" key="2">
    <source>
        <dbReference type="ARBA" id="ARBA00022741"/>
    </source>
</evidence>
<organism evidence="9 10">
    <name type="scientific">Paenibacillus medicaginis</name>
    <dbReference type="NCBI Taxonomy" id="1470560"/>
    <lineage>
        <taxon>Bacteria</taxon>
        <taxon>Bacillati</taxon>
        <taxon>Bacillota</taxon>
        <taxon>Bacilli</taxon>
        <taxon>Bacillales</taxon>
        <taxon>Paenibacillaceae</taxon>
        <taxon>Paenibacillus</taxon>
    </lineage>
</organism>
<evidence type="ECO:0000256" key="6">
    <source>
        <dbReference type="SAM" id="Coils"/>
    </source>
</evidence>
<dbReference type="EMBL" id="JBHIRY010000026">
    <property type="protein sequence ID" value="MFB5762944.1"/>
    <property type="molecule type" value="Genomic_DNA"/>
</dbReference>
<keyword evidence="10" id="KW-1185">Reference proteome</keyword>
<evidence type="ECO:0000259" key="8">
    <source>
        <dbReference type="Pfam" id="PF13087"/>
    </source>
</evidence>
<dbReference type="InterPro" id="IPR027417">
    <property type="entry name" value="P-loop_NTPase"/>
</dbReference>
<comment type="similarity">
    <text evidence="1">Belongs to the DNA2/NAM7 helicase family.</text>
</comment>
<keyword evidence="5" id="KW-0067">ATP-binding</keyword>
<dbReference type="Gene3D" id="3.40.50.300">
    <property type="entry name" value="P-loop containing nucleotide triphosphate hydrolases"/>
    <property type="match status" value="3"/>
</dbReference>
<dbReference type="Pfam" id="PF13087">
    <property type="entry name" value="AAA_12"/>
    <property type="match status" value="1"/>
</dbReference>
<protein>
    <submittedName>
        <fullName evidence="9">AAA domain-containing protein</fullName>
    </submittedName>
</protein>
<dbReference type="InterPro" id="IPR050534">
    <property type="entry name" value="Coronavir_polyprotein_1ab"/>
</dbReference>
<evidence type="ECO:0000313" key="9">
    <source>
        <dbReference type="EMBL" id="MFB5762944.1"/>
    </source>
</evidence>
<keyword evidence="6" id="KW-0175">Coiled coil</keyword>
<keyword evidence="3" id="KW-0378">Hydrolase</keyword>
<keyword evidence="4" id="KW-0347">Helicase</keyword>
<gene>
    <name evidence="9" type="ORF">ACE5LO_21445</name>
</gene>
<evidence type="ECO:0000256" key="3">
    <source>
        <dbReference type="ARBA" id="ARBA00022801"/>
    </source>
</evidence>
<evidence type="ECO:0000256" key="4">
    <source>
        <dbReference type="ARBA" id="ARBA00022806"/>
    </source>
</evidence>
<feature type="domain" description="DNA2/NAM7 helicase-like C-terminal" evidence="8">
    <location>
        <begin position="851"/>
        <end position="1032"/>
    </location>
</feature>
<evidence type="ECO:0000256" key="1">
    <source>
        <dbReference type="ARBA" id="ARBA00007913"/>
    </source>
</evidence>
<dbReference type="CDD" id="cd18808">
    <property type="entry name" value="SF1_C_Upf1"/>
    <property type="match status" value="1"/>
</dbReference>
<dbReference type="Proteomes" id="UP001580430">
    <property type="component" value="Unassembled WGS sequence"/>
</dbReference>
<dbReference type="PANTHER" id="PTHR43788:SF8">
    <property type="entry name" value="DNA-BINDING PROTEIN SMUBP-2"/>
    <property type="match status" value="1"/>
</dbReference>
<accession>A0ABV5C603</accession>
<dbReference type="Pfam" id="PF13086">
    <property type="entry name" value="AAA_11"/>
    <property type="match status" value="1"/>
</dbReference>
<dbReference type="InterPro" id="IPR041677">
    <property type="entry name" value="DNA2/NAM7_AAA_11"/>
</dbReference>
<keyword evidence="2" id="KW-0547">Nucleotide-binding</keyword>
<evidence type="ECO:0000256" key="5">
    <source>
        <dbReference type="ARBA" id="ARBA00022840"/>
    </source>
</evidence>
<dbReference type="RefSeq" id="WP_375522020.1">
    <property type="nucleotide sequence ID" value="NZ_JBHIRY010000026.1"/>
</dbReference>
<comment type="caution">
    <text evidence="9">The sequence shown here is derived from an EMBL/GenBank/DDBJ whole genome shotgun (WGS) entry which is preliminary data.</text>
</comment>
<sequence>MKRALNKIEAWHKIEYLRIYEIDEANFDQEIADNEIVASSLARIDDDLPWLQPDTFNLIETDDWTYIHTVFIGVFEIGEVQQVVRSGFADKPDEFQDDLSGRRTAYAQIRVNHRGEVVADSCKISTVPFALSKLKRGTLYEDWHDEFRKIETDVSLAVMQACRHQVTIASLQSLLEAFTDKFGWAASFHSEPYWIYSNKKMKRKQEEEAAEEENEQEPGNVDILNSFFLRDLEIVRQEIAQGSAGQGLHHYLNGEDLLEPGSRIDLERQPEHLSAVAAPDQVPLGKWPSGYHLNLMQQAAVNQIMSRLGEASGIFSVNGPPGTGKTTLLRDVIAAIIVERACNMVCFENPADAFNRIKNIGQSVINHLADSLTGYGVIIASSNNGAVENISLELPDEKTIPESYRSHPGAQYLQRVAKTVYGERAWGMISARLGNSTNRFKFNRNFWFKKEDEGYSFRRWLMEAKQARATSEDRFKSWNEAREAFRHALQTVQQHQAEAVQVFDTLREHSSQEEALHIQQIEHNELARQRQQVLEAYQQQERALFRCQEGVAEWKEIAATLDKIKYGLWERLWKYKEYKAHRTRQRDAYLMLSEQLQKHTEATRLLEDLQQRIEQWDSRLHDSNEKMKTLQASMGKLRQFMDQDKEHTGRVVMDKAFWELSHDEKQKSTPWMTKEWAVGRELLFLEALRLHEQFLFVAQPQIIGSFYGFTNLRTLVKTEEPEVIRAIWDIFTLAVPVVSTAFASVHSMFHGLGKESFGWLFIDEAGQAVPQAAVGAIWRAQKTVVVGDPKQIEPVVTLPESIFSDLQQHYGVNAAYVSSTASVQTLADTANSHGTWLKESWLGSPLWVHRRCDHPMFDISNEIAYDGRMVLDNKPPSSDVLRTFEDLGASRWIDVYGEVTSKQYVRAQGIEVARLVSQAFTIMAAQHTEPKLPDLFVITPFTAVKRNLIELLKRHYQHITKGNVSKKAYVRWLYRSIGTVHTFQGKEANVVVLCLGADSTRKSAVQWATTEPNLLNVAVSRAKHRLFVVGDKQLWMQYPNAKALVDRLEV</sequence>
<dbReference type="InterPro" id="IPR041679">
    <property type="entry name" value="DNA2/NAM7-like_C"/>
</dbReference>
<dbReference type="PANTHER" id="PTHR43788">
    <property type="entry name" value="DNA2/NAM7 HELICASE FAMILY MEMBER"/>
    <property type="match status" value="1"/>
</dbReference>
<feature type="coiled-coil region" evidence="6">
    <location>
        <begin position="592"/>
        <end position="633"/>
    </location>
</feature>
<reference evidence="9 10" key="1">
    <citation type="submission" date="2024-09" db="EMBL/GenBank/DDBJ databases">
        <title>Paenibacillus zeirhizospherea sp. nov., isolated from surface of the maize (Zea mays) roots in a horticulture field, Hungary.</title>
        <authorList>
            <person name="Marton D."/>
            <person name="Farkas M."/>
            <person name="Bedics A."/>
            <person name="Toth E."/>
            <person name="Tancsics A."/>
            <person name="Boka K."/>
            <person name="Marati G."/>
            <person name="Kriszt B."/>
            <person name="Cserhati M."/>
        </authorList>
    </citation>
    <scope>NUCLEOTIDE SEQUENCE [LARGE SCALE GENOMIC DNA]</scope>
    <source>
        <strain evidence="9 10">JCM 18446</strain>
    </source>
</reference>
<proteinExistence type="inferred from homology"/>
<evidence type="ECO:0000259" key="7">
    <source>
        <dbReference type="Pfam" id="PF13086"/>
    </source>
</evidence>
<dbReference type="InterPro" id="IPR047187">
    <property type="entry name" value="SF1_C_Upf1"/>
</dbReference>
<name>A0ABV5C603_9BACL</name>
<evidence type="ECO:0000313" key="10">
    <source>
        <dbReference type="Proteomes" id="UP001580430"/>
    </source>
</evidence>